<dbReference type="AlphaFoldDB" id="A0A395JEP5"/>
<protein>
    <submittedName>
        <fullName evidence="6">Hemolysin activation/secretion protein</fullName>
    </submittedName>
</protein>
<evidence type="ECO:0000259" key="4">
    <source>
        <dbReference type="Pfam" id="PF03865"/>
    </source>
</evidence>
<dbReference type="GO" id="GO:0008320">
    <property type="term" value="F:protein transmembrane transporter activity"/>
    <property type="evidence" value="ECO:0007669"/>
    <property type="project" value="TreeGrafter"/>
</dbReference>
<keyword evidence="1" id="KW-0472">Membrane</keyword>
<evidence type="ECO:0000313" key="6">
    <source>
        <dbReference type="EMBL" id="RBP47153.1"/>
    </source>
</evidence>
<keyword evidence="2" id="KW-0812">Transmembrane</keyword>
<proteinExistence type="predicted"/>
<dbReference type="Pfam" id="PF03865">
    <property type="entry name" value="ShlB"/>
    <property type="match status" value="1"/>
</dbReference>
<sequence length="570" mass="61752">MMKTTFSREGVTCMHGSRLAGKSNVRGKAVHDTSKPTFCLKVLVASLSGSLLLASSVVSAESEVTQLTQGLLERVSFDVSAFSIQGDNPLSEAETRDAFEQYIGPNRGIDDIENAADALEQAIKAKGLSFYRVSFPPQELTDGVVDLLIKRYTIGNIEVVGNKHYSPENVKASLPVLQRGTSPSAKQIAQSLRLANQNSGKRVRVTLAPGKTENEIDANVSVMDQSPVLFSTWLNNTGTEVSGDYRVGVSAAHRNLFGRDHSASISFITSPEGIDDVQQFALNYKMPFYRLGGSLNIIAVESDVDSGTVGGVFDVAGRGEVFGLGYSQSLPSVDRYHQSVSLQLTDKLFDNDIQFQGNQVLEDVRSRPIALTYSGAWSSESGVDVRTSLGVSSNLSGGSFNNARSYGLSRVGASDDWQKYDLGVNVQYSKSDWIWSLATKFSVSSDRLITGEQFAVGGTNSIRGMEERELRGDEGYQLNFQAWAPEITKGLRPVAFVDYGSVENNLPIEGELGSESVISAGVLFNWNPTDKISASASYGYLIDGIDSGDELSEASRDGDSKVHFNLAYRF</sequence>
<dbReference type="InParanoid" id="A0A395JEP5"/>
<dbReference type="InterPro" id="IPR051544">
    <property type="entry name" value="TPS_OM_transporter"/>
</dbReference>
<dbReference type="EMBL" id="QNRT01000009">
    <property type="protein sequence ID" value="RBP47153.1"/>
    <property type="molecule type" value="Genomic_DNA"/>
</dbReference>
<evidence type="ECO:0000256" key="1">
    <source>
        <dbReference type="ARBA" id="ARBA00022452"/>
    </source>
</evidence>
<dbReference type="Pfam" id="PF08479">
    <property type="entry name" value="POTRA_2"/>
    <property type="match status" value="1"/>
</dbReference>
<evidence type="ECO:0000256" key="2">
    <source>
        <dbReference type="ARBA" id="ARBA00022692"/>
    </source>
</evidence>
<reference evidence="6 7" key="1">
    <citation type="submission" date="2018-06" db="EMBL/GenBank/DDBJ databases">
        <title>Genomic Encyclopedia of Type Strains, Phase IV (KMG-IV): sequencing the most valuable type-strain genomes for metagenomic binning, comparative biology and taxonomic classification.</title>
        <authorList>
            <person name="Goeker M."/>
        </authorList>
    </citation>
    <scope>NUCLEOTIDE SEQUENCE [LARGE SCALE GENOMIC DNA]</scope>
    <source>
        <strain evidence="6 7">DSM 24032</strain>
    </source>
</reference>
<evidence type="ECO:0000313" key="7">
    <source>
        <dbReference type="Proteomes" id="UP000253083"/>
    </source>
</evidence>
<keyword evidence="3" id="KW-0998">Cell outer membrane</keyword>
<dbReference type="InterPro" id="IPR005565">
    <property type="entry name" value="Hemolysn_activator_HlyB_C"/>
</dbReference>
<keyword evidence="1" id="KW-1134">Transmembrane beta strand</keyword>
<dbReference type="Gene3D" id="3.10.20.310">
    <property type="entry name" value="membrane protein fhac"/>
    <property type="match status" value="1"/>
</dbReference>
<gene>
    <name evidence="6" type="ORF">DFR28_10925</name>
</gene>
<feature type="domain" description="Haemolysin activator HlyB C-terminal" evidence="4">
    <location>
        <begin position="217"/>
        <end position="507"/>
    </location>
</feature>
<dbReference type="InterPro" id="IPR013686">
    <property type="entry name" value="Polypept-transport_assoc_ShlB"/>
</dbReference>
<comment type="caution">
    <text evidence="6">The sequence shown here is derived from an EMBL/GenBank/DDBJ whole genome shotgun (WGS) entry which is preliminary data.</text>
</comment>
<feature type="domain" description="Polypeptide-transport-associated ShlB-type" evidence="5">
    <location>
        <begin position="77"/>
        <end position="148"/>
    </location>
</feature>
<name>A0A395JEP5_9GAMM</name>
<dbReference type="Gene3D" id="2.40.160.50">
    <property type="entry name" value="membrane protein fhac: a member of the omp85/tpsb transporter family"/>
    <property type="match status" value="1"/>
</dbReference>
<organism evidence="6 7">
    <name type="scientific">Arenicella xantha</name>
    <dbReference type="NCBI Taxonomy" id="644221"/>
    <lineage>
        <taxon>Bacteria</taxon>
        <taxon>Pseudomonadati</taxon>
        <taxon>Pseudomonadota</taxon>
        <taxon>Gammaproteobacteria</taxon>
        <taxon>Arenicellales</taxon>
        <taxon>Arenicellaceae</taxon>
        <taxon>Arenicella</taxon>
    </lineage>
</organism>
<dbReference type="PANTHER" id="PTHR34597">
    <property type="entry name" value="SLR1661 PROTEIN"/>
    <property type="match status" value="1"/>
</dbReference>
<dbReference type="PANTHER" id="PTHR34597:SF6">
    <property type="entry name" value="BLR6126 PROTEIN"/>
    <property type="match status" value="1"/>
</dbReference>
<accession>A0A395JEP5</accession>
<evidence type="ECO:0000259" key="5">
    <source>
        <dbReference type="Pfam" id="PF08479"/>
    </source>
</evidence>
<keyword evidence="7" id="KW-1185">Reference proteome</keyword>
<dbReference type="OrthoDB" id="290122at2"/>
<dbReference type="GO" id="GO:0046819">
    <property type="term" value="P:protein secretion by the type V secretion system"/>
    <property type="evidence" value="ECO:0007669"/>
    <property type="project" value="TreeGrafter"/>
</dbReference>
<dbReference type="Proteomes" id="UP000253083">
    <property type="component" value="Unassembled WGS sequence"/>
</dbReference>
<evidence type="ECO:0000256" key="3">
    <source>
        <dbReference type="ARBA" id="ARBA00023237"/>
    </source>
</evidence>
<dbReference type="GO" id="GO:0098046">
    <property type="term" value="C:type V protein secretion system complex"/>
    <property type="evidence" value="ECO:0007669"/>
    <property type="project" value="TreeGrafter"/>
</dbReference>